<reference evidence="1 2" key="1">
    <citation type="journal article" date="2018" name="Nat. Biotechnol.">
        <title>A standardized bacterial taxonomy based on genome phylogeny substantially revises the tree of life.</title>
        <authorList>
            <person name="Parks D.H."/>
            <person name="Chuvochina M."/>
            <person name="Waite D.W."/>
            <person name="Rinke C."/>
            <person name="Skarshewski A."/>
            <person name="Chaumeil P.A."/>
            <person name="Hugenholtz P."/>
        </authorList>
    </citation>
    <scope>NUCLEOTIDE SEQUENCE [LARGE SCALE GENOMIC DNA]</scope>
    <source>
        <strain evidence="1">UBA11482</strain>
    </source>
</reference>
<dbReference type="Gene3D" id="3.10.450.50">
    <property type="match status" value="1"/>
</dbReference>
<accession>A0A354M177</accession>
<comment type="caution">
    <text evidence="1">The sequence shown here is derived from an EMBL/GenBank/DDBJ whole genome shotgun (WGS) entry which is preliminary data.</text>
</comment>
<dbReference type="Pfam" id="PF16022">
    <property type="entry name" value="DUF4783"/>
    <property type="match status" value="1"/>
</dbReference>
<dbReference type="AlphaFoldDB" id="A0A354M177"/>
<gene>
    <name evidence="1" type="ORF">DDY73_04620</name>
</gene>
<name>A0A354M177_9BACT</name>
<dbReference type="InterPro" id="IPR031977">
    <property type="entry name" value="DUF4783"/>
</dbReference>
<dbReference type="Proteomes" id="UP000262954">
    <property type="component" value="Unassembled WGS sequence"/>
</dbReference>
<dbReference type="RefSeq" id="WP_122303587.1">
    <property type="nucleotide sequence ID" value="NZ_JADMPX010000101.1"/>
</dbReference>
<evidence type="ECO:0008006" key="3">
    <source>
        <dbReference type="Google" id="ProtNLM"/>
    </source>
</evidence>
<organism evidence="1 2">
    <name type="scientific">Coprobacter fastidiosus</name>
    <dbReference type="NCBI Taxonomy" id="1099853"/>
    <lineage>
        <taxon>Bacteria</taxon>
        <taxon>Pseudomonadati</taxon>
        <taxon>Bacteroidota</taxon>
        <taxon>Bacteroidia</taxon>
        <taxon>Bacteroidales</taxon>
        <taxon>Barnesiellaceae</taxon>
        <taxon>Coprobacter</taxon>
    </lineage>
</organism>
<evidence type="ECO:0000313" key="2">
    <source>
        <dbReference type="Proteomes" id="UP000262954"/>
    </source>
</evidence>
<evidence type="ECO:0000313" key="1">
    <source>
        <dbReference type="EMBL" id="HBJ08266.1"/>
    </source>
</evidence>
<proteinExistence type="predicted"/>
<protein>
    <recommendedName>
        <fullName evidence="3">DUF4783 domain-containing protein</fullName>
    </recommendedName>
</protein>
<dbReference type="EMBL" id="DNWC01000059">
    <property type="protein sequence ID" value="HBJ08266.1"/>
    <property type="molecule type" value="Genomic_DNA"/>
</dbReference>
<sequence length="128" mass="14740">MKIKVITLLIFGLIITGTTLSQNIPNDIPKAFKTGDVQCLEKYMEDKILLTISGIKQQLPRPKAKEKLSAFFSKNKPTDFKTIHQSEQNNSGYMIGKLTSDNHEFRVHILMKITDKKYIINQLRIENF</sequence>